<dbReference type="AlphaFoldDB" id="A0A6C0AE47"/>
<organism evidence="1">
    <name type="scientific">viral metagenome</name>
    <dbReference type="NCBI Taxonomy" id="1070528"/>
    <lineage>
        <taxon>unclassified sequences</taxon>
        <taxon>metagenomes</taxon>
        <taxon>organismal metagenomes</taxon>
    </lineage>
</organism>
<dbReference type="EMBL" id="MN740593">
    <property type="protein sequence ID" value="QHS77740.1"/>
    <property type="molecule type" value="Genomic_DNA"/>
</dbReference>
<proteinExistence type="predicted"/>
<protein>
    <submittedName>
        <fullName evidence="1">Uncharacterized protein</fullName>
    </submittedName>
</protein>
<accession>A0A6C0AE47</accession>
<name>A0A6C0AE47_9ZZZZ</name>
<sequence>MNNKMTDKYLRLHNIINKNKIHKIIKHKDLESKNHENR</sequence>
<evidence type="ECO:0000313" key="1">
    <source>
        <dbReference type="EMBL" id="QHS77740.1"/>
    </source>
</evidence>
<reference evidence="1" key="1">
    <citation type="journal article" date="2020" name="Nature">
        <title>Giant virus diversity and host interactions through global metagenomics.</title>
        <authorList>
            <person name="Schulz F."/>
            <person name="Roux S."/>
            <person name="Paez-Espino D."/>
            <person name="Jungbluth S."/>
            <person name="Walsh D.A."/>
            <person name="Denef V.J."/>
            <person name="McMahon K.D."/>
            <person name="Konstantinidis K.T."/>
            <person name="Eloe-Fadrosh E.A."/>
            <person name="Kyrpides N.C."/>
            <person name="Woyke T."/>
        </authorList>
    </citation>
    <scope>NUCLEOTIDE SEQUENCE</scope>
    <source>
        <strain evidence="1">GVMAG-S-1021933-23</strain>
    </source>
</reference>